<keyword evidence="5" id="KW-0460">Magnesium</keyword>
<dbReference type="SUPFAM" id="SSF56784">
    <property type="entry name" value="HAD-like"/>
    <property type="match status" value="1"/>
</dbReference>
<dbReference type="PANTHER" id="PTHR43344:SF21">
    <property type="entry name" value="POLYOL PHOSPHATE PHOSPHATASE PYP1"/>
    <property type="match status" value="1"/>
</dbReference>
<proteinExistence type="inferred from homology"/>
<dbReference type="NCBIfam" id="TIGR01489">
    <property type="entry name" value="DKMTPPase-SF"/>
    <property type="match status" value="1"/>
</dbReference>
<dbReference type="InterPro" id="IPR006384">
    <property type="entry name" value="HAD_hydro_PyrdxlP_Pase-like"/>
</dbReference>
<keyword evidence="3" id="KW-0479">Metal-binding</keyword>
<evidence type="ECO:0000313" key="6">
    <source>
        <dbReference type="EMBL" id="BAF59107.1"/>
    </source>
</evidence>
<dbReference type="Pfam" id="PF06888">
    <property type="entry name" value="Put_Phosphatase"/>
    <property type="match status" value="1"/>
</dbReference>
<evidence type="ECO:0000313" key="7">
    <source>
        <dbReference type="Proteomes" id="UP000006556"/>
    </source>
</evidence>
<dbReference type="STRING" id="370438.PTH_0926"/>
<dbReference type="eggNOG" id="COG4359">
    <property type="taxonomic scope" value="Bacteria"/>
</dbReference>
<name>A5D3T4_PELTS</name>
<evidence type="ECO:0000256" key="2">
    <source>
        <dbReference type="ARBA" id="ARBA00009184"/>
    </source>
</evidence>
<reference evidence="7" key="1">
    <citation type="journal article" date="2008" name="Genome Res.">
        <title>The genome of Pelotomaculum thermopropionicum reveals niche-associated evolution in anaerobic microbiota.</title>
        <authorList>
            <person name="Kosaka T."/>
            <person name="Kato S."/>
            <person name="Shimoyama T."/>
            <person name="Ishii S."/>
            <person name="Abe T."/>
            <person name="Watanabe K."/>
        </authorList>
    </citation>
    <scope>NUCLEOTIDE SEQUENCE [LARGE SCALE GENOMIC DNA]</scope>
    <source>
        <strain evidence="7">DSM 13744 / JCM 10971 / SI</strain>
    </source>
</reference>
<dbReference type="Gene3D" id="3.40.50.1000">
    <property type="entry name" value="HAD superfamily/HAD-like"/>
    <property type="match status" value="1"/>
</dbReference>
<dbReference type="GO" id="GO:0005737">
    <property type="term" value="C:cytoplasm"/>
    <property type="evidence" value="ECO:0007669"/>
    <property type="project" value="TreeGrafter"/>
</dbReference>
<evidence type="ECO:0000256" key="4">
    <source>
        <dbReference type="ARBA" id="ARBA00022801"/>
    </source>
</evidence>
<dbReference type="InterPro" id="IPR016965">
    <property type="entry name" value="Pase_PHOSPHO-typ"/>
</dbReference>
<evidence type="ECO:0000256" key="5">
    <source>
        <dbReference type="ARBA" id="ARBA00022842"/>
    </source>
</evidence>
<dbReference type="InterPro" id="IPR050582">
    <property type="entry name" value="HAD-like_SerB"/>
</dbReference>
<organism evidence="6 7">
    <name type="scientific">Pelotomaculum thermopropionicum (strain DSM 13744 / JCM 10971 / SI)</name>
    <dbReference type="NCBI Taxonomy" id="370438"/>
    <lineage>
        <taxon>Bacteria</taxon>
        <taxon>Bacillati</taxon>
        <taxon>Bacillota</taxon>
        <taxon>Clostridia</taxon>
        <taxon>Eubacteriales</taxon>
        <taxon>Desulfotomaculaceae</taxon>
        <taxon>Pelotomaculum</taxon>
    </lineage>
</organism>
<sequence>MEKVFFVDFDGTVTKKDTCVAMIEAFAGGNWREINEAWERKEISTEECANMIFRLFRAGIEDIRKLLDGIEIDGHFKDFLSFCRERGYKIYILSDGYDFCIETVFKKHGIELPYYANKMVYGNGFKIECFRPNPACGICGTCKTKLIEELKGDGSQVIYIGDGYSDTCPAMKADVVFAKGVLYRHCRENGKKAIYYNNFGDIINYFFQIKKSL</sequence>
<accession>A5D3T4</accession>
<dbReference type="GO" id="GO:0006564">
    <property type="term" value="P:L-serine biosynthetic process"/>
    <property type="evidence" value="ECO:0007669"/>
    <property type="project" value="TreeGrafter"/>
</dbReference>
<comment type="cofactor">
    <cofactor evidence="1">
        <name>Mg(2+)</name>
        <dbReference type="ChEBI" id="CHEBI:18420"/>
    </cofactor>
</comment>
<evidence type="ECO:0000256" key="1">
    <source>
        <dbReference type="ARBA" id="ARBA00001946"/>
    </source>
</evidence>
<dbReference type="InterPro" id="IPR023214">
    <property type="entry name" value="HAD_sf"/>
</dbReference>
<evidence type="ECO:0000256" key="3">
    <source>
        <dbReference type="ARBA" id="ARBA00022723"/>
    </source>
</evidence>
<comment type="similarity">
    <text evidence="2">Belongs to the HAD-like hydrolase superfamily. SerB family.</text>
</comment>
<dbReference type="NCBIfam" id="TIGR01488">
    <property type="entry name" value="HAD-SF-IB"/>
    <property type="match status" value="1"/>
</dbReference>
<dbReference type="InterPro" id="IPR036412">
    <property type="entry name" value="HAD-like_sf"/>
</dbReference>
<gene>
    <name evidence="6" type="ordered locus">PTH_0926</name>
</gene>
<keyword evidence="4" id="KW-0378">Hydrolase</keyword>
<dbReference type="HOGENOM" id="CLU_058495_2_0_9"/>
<dbReference type="EMBL" id="AP009389">
    <property type="protein sequence ID" value="BAF59107.1"/>
    <property type="molecule type" value="Genomic_DNA"/>
</dbReference>
<dbReference type="PANTHER" id="PTHR43344">
    <property type="entry name" value="PHOSPHOSERINE PHOSPHATASE"/>
    <property type="match status" value="1"/>
</dbReference>
<protein>
    <submittedName>
        <fullName evidence="6">Uncharacterized conserved protein</fullName>
    </submittedName>
</protein>
<dbReference type="AlphaFoldDB" id="A5D3T4"/>
<dbReference type="GO" id="GO:0036424">
    <property type="term" value="F:L-phosphoserine phosphatase activity"/>
    <property type="evidence" value="ECO:0007669"/>
    <property type="project" value="TreeGrafter"/>
</dbReference>
<dbReference type="GO" id="GO:0000287">
    <property type="term" value="F:magnesium ion binding"/>
    <property type="evidence" value="ECO:0007669"/>
    <property type="project" value="TreeGrafter"/>
</dbReference>
<dbReference type="Proteomes" id="UP000006556">
    <property type="component" value="Chromosome"/>
</dbReference>
<dbReference type="Gene3D" id="3.90.1470.20">
    <property type="match status" value="1"/>
</dbReference>
<dbReference type="KEGG" id="pth:PTH_0926"/>
<keyword evidence="7" id="KW-1185">Reference proteome</keyword>